<protein>
    <recommendedName>
        <fullName evidence="10">Thiamine pyrimidine synthase</fullName>
    </recommendedName>
</protein>
<evidence type="ECO:0000256" key="7">
    <source>
        <dbReference type="ARBA" id="ARBA00022898"/>
    </source>
</evidence>
<evidence type="ECO:0000256" key="2">
    <source>
        <dbReference type="ARBA" id="ARBA00004948"/>
    </source>
</evidence>
<gene>
    <name evidence="13" type="ORF">UFOPK3522_00190</name>
</gene>
<keyword evidence="6" id="KW-0479">Metal-binding</keyword>
<evidence type="ECO:0000256" key="4">
    <source>
        <dbReference type="ARBA" id="ARBA00011738"/>
    </source>
</evidence>
<dbReference type="PROSITE" id="PS51257">
    <property type="entry name" value="PROKAR_LIPOPROTEIN"/>
    <property type="match status" value="1"/>
</dbReference>
<evidence type="ECO:0000256" key="3">
    <source>
        <dbReference type="ARBA" id="ARBA00009406"/>
    </source>
</evidence>
<evidence type="ECO:0000256" key="9">
    <source>
        <dbReference type="ARBA" id="ARBA00023004"/>
    </source>
</evidence>
<dbReference type="EMBL" id="CAESAO010000009">
    <property type="protein sequence ID" value="CAB4336006.1"/>
    <property type="molecule type" value="Genomic_DNA"/>
</dbReference>
<evidence type="ECO:0000256" key="5">
    <source>
        <dbReference type="ARBA" id="ARBA00022679"/>
    </source>
</evidence>
<dbReference type="Pfam" id="PF09084">
    <property type="entry name" value="NMT1"/>
    <property type="match status" value="1"/>
</dbReference>
<keyword evidence="8" id="KW-0784">Thiamine biosynthesis</keyword>
<keyword evidence="5" id="KW-0808">Transferase</keyword>
<comment type="catalytic activity">
    <reaction evidence="11">
        <text>N(6)-(pyridoxal phosphate)-L-lysyl-[4-amino-5-hydroxymethyl-2-methylpyrimidine phosphate synthase] + L-histidyl-[4-amino-5-hydroxymethyl-2-methylpyrimidine phosphate synthase] + 2 Fe(3+) + 4 H2O = L-lysyl-[4-amino-5-hydroxymethyl-2-methylpyrimidine phosphate synthase] + (2S)-2-amino-5-hydroxy-4-oxopentanoyl-[4-amino-5-hydroxymethyl-2-methylpyrimidine phosphate synthase] + 4-amino-2-methyl-5-(phosphooxymethyl)pyrimidine + 3-oxopropanoate + 2 Fe(2+) + 2 H(+)</text>
        <dbReference type="Rhea" id="RHEA:65756"/>
        <dbReference type="Rhea" id="RHEA-COMP:16892"/>
        <dbReference type="Rhea" id="RHEA-COMP:16893"/>
        <dbReference type="Rhea" id="RHEA-COMP:16894"/>
        <dbReference type="Rhea" id="RHEA-COMP:16895"/>
        <dbReference type="ChEBI" id="CHEBI:15377"/>
        <dbReference type="ChEBI" id="CHEBI:15378"/>
        <dbReference type="ChEBI" id="CHEBI:29033"/>
        <dbReference type="ChEBI" id="CHEBI:29034"/>
        <dbReference type="ChEBI" id="CHEBI:29969"/>
        <dbReference type="ChEBI" id="CHEBI:29979"/>
        <dbReference type="ChEBI" id="CHEBI:33190"/>
        <dbReference type="ChEBI" id="CHEBI:58354"/>
        <dbReference type="ChEBI" id="CHEBI:143915"/>
        <dbReference type="ChEBI" id="CHEBI:157692"/>
    </reaction>
    <physiologicalReaction direction="left-to-right" evidence="11">
        <dbReference type="Rhea" id="RHEA:65757"/>
    </physiologicalReaction>
</comment>
<dbReference type="AlphaFoldDB" id="A0A6J5Z382"/>
<comment type="pathway">
    <text evidence="2">Cofactor biosynthesis; thiamine diphosphate biosynthesis.</text>
</comment>
<keyword evidence="7" id="KW-0663">Pyridoxal phosphate</keyword>
<organism evidence="13">
    <name type="scientific">freshwater metagenome</name>
    <dbReference type="NCBI Taxonomy" id="449393"/>
    <lineage>
        <taxon>unclassified sequences</taxon>
        <taxon>metagenomes</taxon>
        <taxon>ecological metagenomes</taxon>
    </lineage>
</organism>
<dbReference type="SUPFAM" id="SSF53850">
    <property type="entry name" value="Periplasmic binding protein-like II"/>
    <property type="match status" value="1"/>
</dbReference>
<name>A0A6J5Z382_9ZZZZ</name>
<evidence type="ECO:0000256" key="11">
    <source>
        <dbReference type="ARBA" id="ARBA00048179"/>
    </source>
</evidence>
<dbReference type="GO" id="GO:0016740">
    <property type="term" value="F:transferase activity"/>
    <property type="evidence" value="ECO:0007669"/>
    <property type="project" value="UniProtKB-KW"/>
</dbReference>
<sequence>MRENKSAVMRRSFGAAAVIAALTLSACGGSDSTNSGGAATEGSAKLKNMTKATLILDYLPNAVHAGIYRAAAAGYYADNNIDLKIIQPTSTADTLKLIDAGKADFGIADGIDVATQIDQGRGAKAIMAVVQRPLGGLISLKSEGLTDAAAFNGKTVGLTGVPSDTAILDTILENGGESTDSVKKVTIGFNGVQNLESKKINGFIGFYPADGVQVEQDGFPINVLAFDESGGPRYPGLVVFSTEKRITEDPALMNAFVDATVQGYDDTIADPAQSLDDLLAANKAMKRDITKAQLDAYLPLFLAGAKNYGVIDEANIEALSTFLVDKKLIKAPIAPSRFDTNEFVPTGN</sequence>
<dbReference type="PANTHER" id="PTHR31528:SF1">
    <property type="entry name" value="4-AMINO-5-HYDROXYMETHYL-2-METHYLPYRIMIDINE PHOSPHATE SYNTHASE THI11-RELATED"/>
    <property type="match status" value="1"/>
</dbReference>
<proteinExistence type="inferred from homology"/>
<keyword evidence="9" id="KW-0408">Iron</keyword>
<evidence type="ECO:0000256" key="8">
    <source>
        <dbReference type="ARBA" id="ARBA00022977"/>
    </source>
</evidence>
<feature type="domain" description="SsuA/THI5-like" evidence="12">
    <location>
        <begin position="61"/>
        <end position="273"/>
    </location>
</feature>
<comment type="similarity">
    <text evidence="3">Belongs to the NMT1/THI5 family.</text>
</comment>
<evidence type="ECO:0000259" key="12">
    <source>
        <dbReference type="Pfam" id="PF09084"/>
    </source>
</evidence>
<comment type="subunit">
    <text evidence="4">Homodimer.</text>
</comment>
<dbReference type="GO" id="GO:0046872">
    <property type="term" value="F:metal ion binding"/>
    <property type="evidence" value="ECO:0007669"/>
    <property type="project" value="UniProtKB-KW"/>
</dbReference>
<evidence type="ECO:0000256" key="6">
    <source>
        <dbReference type="ARBA" id="ARBA00022723"/>
    </source>
</evidence>
<accession>A0A6J5Z382</accession>
<evidence type="ECO:0000313" key="13">
    <source>
        <dbReference type="EMBL" id="CAB4336006.1"/>
    </source>
</evidence>
<comment type="function">
    <text evidence="1">Responsible for the formation of the pyrimidine heterocycle in the thiamine biosynthesis pathway. Catalyzes the formation of hydroxymethylpyrimidine phosphate (HMP-P) from histidine and pyridoxal phosphate (PLP). The protein uses PLP and the active site histidine to form HMP-P, generating an inactive enzyme. The enzyme can only undergo a single turnover, which suggests it is a suicide enzyme.</text>
</comment>
<dbReference type="InterPro" id="IPR027939">
    <property type="entry name" value="NMT1/THI5"/>
</dbReference>
<reference evidence="13" key="1">
    <citation type="submission" date="2020-05" db="EMBL/GenBank/DDBJ databases">
        <authorList>
            <person name="Chiriac C."/>
            <person name="Salcher M."/>
            <person name="Ghai R."/>
            <person name="Kavagutti S V."/>
        </authorList>
    </citation>
    <scope>NUCLEOTIDE SEQUENCE</scope>
</reference>
<evidence type="ECO:0000256" key="1">
    <source>
        <dbReference type="ARBA" id="ARBA00003469"/>
    </source>
</evidence>
<dbReference type="Gene3D" id="3.40.190.10">
    <property type="entry name" value="Periplasmic binding protein-like II"/>
    <property type="match status" value="2"/>
</dbReference>
<dbReference type="PANTHER" id="PTHR31528">
    <property type="entry name" value="4-AMINO-5-HYDROXYMETHYL-2-METHYLPYRIMIDINE PHOSPHATE SYNTHASE THI11-RELATED"/>
    <property type="match status" value="1"/>
</dbReference>
<dbReference type="GO" id="GO:0009228">
    <property type="term" value="P:thiamine biosynthetic process"/>
    <property type="evidence" value="ECO:0007669"/>
    <property type="project" value="UniProtKB-KW"/>
</dbReference>
<evidence type="ECO:0000256" key="10">
    <source>
        <dbReference type="ARBA" id="ARBA00033171"/>
    </source>
</evidence>
<dbReference type="InterPro" id="IPR015168">
    <property type="entry name" value="SsuA/THI5"/>
</dbReference>